<dbReference type="PANTHER" id="PTHR11200">
    <property type="entry name" value="INOSITOL 5-PHOSPHATASE"/>
    <property type="match status" value="1"/>
</dbReference>
<dbReference type="CDD" id="cd09074">
    <property type="entry name" value="INPP5c"/>
    <property type="match status" value="1"/>
</dbReference>
<dbReference type="SUPFAM" id="SSF48350">
    <property type="entry name" value="GTPase activation domain, GAP"/>
    <property type="match status" value="1"/>
</dbReference>
<evidence type="ECO:0000256" key="3">
    <source>
        <dbReference type="ARBA" id="ARBA00022753"/>
    </source>
</evidence>
<evidence type="ECO:0000256" key="1">
    <source>
        <dbReference type="ARBA" id="ARBA00004146"/>
    </source>
</evidence>
<dbReference type="Gene3D" id="3.60.10.10">
    <property type="entry name" value="Endonuclease/exonuclease/phosphatase"/>
    <property type="match status" value="1"/>
</dbReference>
<dbReference type="GO" id="GO:0007165">
    <property type="term" value="P:signal transduction"/>
    <property type="evidence" value="ECO:0007669"/>
    <property type="project" value="InterPro"/>
</dbReference>
<dbReference type="PANTHER" id="PTHR11200:SF300">
    <property type="entry name" value="TYPE II INOSITOL 1,4,5-TRISPHOSPHATE 5-PHOSPHATASE"/>
    <property type="match status" value="1"/>
</dbReference>
<dbReference type="InterPro" id="IPR000300">
    <property type="entry name" value="IPPc"/>
</dbReference>
<dbReference type="InterPro" id="IPR036691">
    <property type="entry name" value="Endo/exonu/phosph_ase_sf"/>
</dbReference>
<comment type="subcellular location">
    <subcellularLocation>
        <location evidence="2">Cytoplasmic vesicle</location>
        <location evidence="2">Phagosome membrane</location>
    </subcellularLocation>
    <subcellularLocation>
        <location evidence="1">Early endosome membrane</location>
    </subcellularLocation>
</comment>
<evidence type="ECO:0000259" key="5">
    <source>
        <dbReference type="PROSITE" id="PS50238"/>
    </source>
</evidence>
<gene>
    <name evidence="6" type="ORF">EDI_325120</name>
</gene>
<dbReference type="InterPro" id="IPR000198">
    <property type="entry name" value="RhoGAP_dom"/>
</dbReference>
<dbReference type="Pfam" id="PF22669">
    <property type="entry name" value="Exo_endo_phos2"/>
    <property type="match status" value="1"/>
</dbReference>
<keyword evidence="7" id="KW-1185">Reference proteome</keyword>
<evidence type="ECO:0000313" key="6">
    <source>
        <dbReference type="EMBL" id="EDR28035.1"/>
    </source>
</evidence>
<dbReference type="InterPro" id="IPR046985">
    <property type="entry name" value="IP5"/>
</dbReference>
<dbReference type="eggNOG" id="KOG0565">
    <property type="taxonomic scope" value="Eukaryota"/>
</dbReference>
<protein>
    <submittedName>
        <fullName evidence="6">Type II inositol-1,4,5-trisphosphate 5-phosphatase, putative</fullName>
        <ecNumber evidence="6">3.1.3.36</ecNumber>
    </submittedName>
</protein>
<dbReference type="RefSeq" id="XP_001735717.1">
    <property type="nucleotide sequence ID" value="XM_001735665.1"/>
</dbReference>
<dbReference type="Proteomes" id="UP000008076">
    <property type="component" value="Unassembled WGS sequence"/>
</dbReference>
<dbReference type="AlphaFoldDB" id="B0EBM3"/>
<dbReference type="InterPro" id="IPR013783">
    <property type="entry name" value="Ig-like_fold"/>
</dbReference>
<name>B0EBM3_ENTDS</name>
<keyword evidence="4" id="KW-0968">Cytoplasmic vesicle</keyword>
<dbReference type="VEuPathDB" id="AmoebaDB:EDI_325120"/>
<dbReference type="GO" id="GO:0030670">
    <property type="term" value="C:phagocytic vesicle membrane"/>
    <property type="evidence" value="ECO:0007669"/>
    <property type="project" value="UniProtKB-SubCell"/>
</dbReference>
<evidence type="ECO:0000256" key="2">
    <source>
        <dbReference type="ARBA" id="ARBA00004580"/>
    </source>
</evidence>
<organism evidence="7">
    <name type="scientific">Entamoeba dispar (strain ATCC PRA-260 / SAW760)</name>
    <dbReference type="NCBI Taxonomy" id="370354"/>
    <lineage>
        <taxon>Eukaryota</taxon>
        <taxon>Amoebozoa</taxon>
        <taxon>Evosea</taxon>
        <taxon>Archamoebae</taxon>
        <taxon>Mastigamoebida</taxon>
        <taxon>Entamoebidae</taxon>
        <taxon>Entamoeba</taxon>
    </lineage>
</organism>
<sequence>MNIPQEEIERYADDPLNWRYDRIKERRDEYSIRKDVNMLLVTYNINEKIIKKETFEYILEIKEYQIDMIFIVVEEIDMSVSGFLKGNTLSLKARNLAQNIQEALKNIYKEEYKQVNVSQLGGVCIIGFVRKEIENKIKYFASGYEAVGTMGMANKGGIGISFKIYDTTICLVGSHLAAHQPEINKRNRNFSDIYNNIKLIRIEEGEEEVICNKIEEHDIIFWMGDLNYRIDEEDSIIREKIIEGNITEIIKEKDQLKVQQKHNELLGKFKEAEINFEPTYKFNPNTQNYSEKRKPAYCDRILYKECKGLKIKCLKYTSKKEAIESDHKPVIGCYSVETRSIIKEKYMLIEKELIEMENKLLRIVRPSVKINKQEFILKIYPYKQTEITLLVQNDGNAKTSILFRDHQLEKAGGYPDWLHIEPQHLEISKNDFEPKSITFYFQFNFIDTLNLFKNGSFDYNLILDIQGGKSLFITFKLILSQTSFAKSIDDLNLHPNGYILPQPQAYTPLIIPKEIWRLCNYVLPFIHDPNFISLSQPSIDYVPVYYEILHSLDTHSSFNPSLNYHRVLEFLLIFLLNLNDSIIPSSLYEHVILSADKSDIEIDKFFIKNNASIPNSHYNLFIYLLSFIKEILRQNPSLHPEDLIKYFSSSFIRPKDGLRRQCDSKTIEQFLLKFIKK</sequence>
<dbReference type="GeneID" id="5880679"/>
<dbReference type="GO" id="GO:0004445">
    <property type="term" value="F:inositol-polyphosphate 5-phosphatase activity"/>
    <property type="evidence" value="ECO:0007669"/>
    <property type="project" value="TreeGrafter"/>
</dbReference>
<reference evidence="7" key="1">
    <citation type="submission" date="2007-12" db="EMBL/GenBank/DDBJ databases">
        <title>Annotation of Entamoeba dispar SAW760.</title>
        <authorList>
            <person name="Lorenzi H."/>
            <person name="Inman J."/>
            <person name="Schobel S."/>
            <person name="Amedeo P."/>
            <person name="Caler E."/>
        </authorList>
    </citation>
    <scope>NUCLEOTIDE SEQUENCE [LARGE SCALE GENOMIC DNA]</scope>
    <source>
        <strain evidence="7">ATCC PRA-260 / SAW760</strain>
    </source>
</reference>
<dbReference type="PROSITE" id="PS50238">
    <property type="entry name" value="RHOGAP"/>
    <property type="match status" value="1"/>
</dbReference>
<dbReference type="EMBL" id="DS548606">
    <property type="protein sequence ID" value="EDR28035.1"/>
    <property type="molecule type" value="Genomic_DNA"/>
</dbReference>
<dbReference type="Gene3D" id="1.10.555.10">
    <property type="entry name" value="Rho GTPase activation protein"/>
    <property type="match status" value="1"/>
</dbReference>
<keyword evidence="6" id="KW-0378">Hydrolase</keyword>
<dbReference type="OMA" id="WDTSEKG"/>
<evidence type="ECO:0000256" key="4">
    <source>
        <dbReference type="ARBA" id="ARBA00023329"/>
    </source>
</evidence>
<dbReference type="KEGG" id="edi:EDI_325120"/>
<keyword evidence="3" id="KW-0967">Endosome</keyword>
<dbReference type="GO" id="GO:0004439">
    <property type="term" value="F:phosphatidylinositol-4,5-bisphosphate 5-phosphatase activity"/>
    <property type="evidence" value="ECO:0007669"/>
    <property type="project" value="UniProtKB-EC"/>
</dbReference>
<dbReference type="SMART" id="SM00128">
    <property type="entry name" value="IPPc"/>
    <property type="match status" value="1"/>
</dbReference>
<dbReference type="SUPFAM" id="SSF56219">
    <property type="entry name" value="DNase I-like"/>
    <property type="match status" value="1"/>
</dbReference>
<dbReference type="InterPro" id="IPR008936">
    <property type="entry name" value="Rho_GTPase_activation_prot"/>
</dbReference>
<dbReference type="EC" id="3.1.3.36" evidence="6"/>
<accession>B0EBM3</accession>
<dbReference type="Gene3D" id="2.60.40.10">
    <property type="entry name" value="Immunoglobulins"/>
    <property type="match status" value="1"/>
</dbReference>
<dbReference type="GO" id="GO:0031901">
    <property type="term" value="C:early endosome membrane"/>
    <property type="evidence" value="ECO:0007669"/>
    <property type="project" value="UniProtKB-SubCell"/>
</dbReference>
<dbReference type="OrthoDB" id="7862313at2759"/>
<dbReference type="FunFam" id="3.60.10.10:FF:000040">
    <property type="entry name" value="Inositol polyphosphate 5-phosphatase, putative"/>
    <property type="match status" value="1"/>
</dbReference>
<dbReference type="GO" id="GO:0034485">
    <property type="term" value="F:phosphatidylinositol-3,4,5-trisphosphate 5-phosphatase activity"/>
    <property type="evidence" value="ECO:0007669"/>
    <property type="project" value="TreeGrafter"/>
</dbReference>
<feature type="domain" description="Rho-GAP" evidence="5">
    <location>
        <begin position="486"/>
        <end position="677"/>
    </location>
</feature>
<proteinExistence type="predicted"/>
<dbReference type="GO" id="GO:0046856">
    <property type="term" value="P:phosphatidylinositol dephosphorylation"/>
    <property type="evidence" value="ECO:0007669"/>
    <property type="project" value="InterPro"/>
</dbReference>
<evidence type="ECO:0000313" key="7">
    <source>
        <dbReference type="Proteomes" id="UP000008076"/>
    </source>
</evidence>